<evidence type="ECO:0000313" key="1">
    <source>
        <dbReference type="EMBL" id="RQO88027.1"/>
    </source>
</evidence>
<dbReference type="AlphaFoldDB" id="A0A3N7EN04"/>
<protein>
    <submittedName>
        <fullName evidence="1">Uncharacterized protein</fullName>
    </submittedName>
</protein>
<proteinExistence type="predicted"/>
<dbReference type="EMBL" id="CM009292">
    <property type="protein sequence ID" value="RQO88027.1"/>
    <property type="molecule type" value="Genomic_DNA"/>
</dbReference>
<gene>
    <name evidence="1" type="ORF">POPTR_003G081132</name>
</gene>
<evidence type="ECO:0000313" key="2">
    <source>
        <dbReference type="Proteomes" id="UP000006729"/>
    </source>
</evidence>
<reference evidence="1 2" key="1">
    <citation type="journal article" date="2006" name="Science">
        <title>The genome of black cottonwood, Populus trichocarpa (Torr. &amp; Gray).</title>
        <authorList>
            <person name="Tuskan G.A."/>
            <person name="Difazio S."/>
            <person name="Jansson S."/>
            <person name="Bohlmann J."/>
            <person name="Grigoriev I."/>
            <person name="Hellsten U."/>
            <person name="Putnam N."/>
            <person name="Ralph S."/>
            <person name="Rombauts S."/>
            <person name="Salamov A."/>
            <person name="Schein J."/>
            <person name="Sterck L."/>
            <person name="Aerts A."/>
            <person name="Bhalerao R.R."/>
            <person name="Bhalerao R.P."/>
            <person name="Blaudez D."/>
            <person name="Boerjan W."/>
            <person name="Brun A."/>
            <person name="Brunner A."/>
            <person name="Busov V."/>
            <person name="Campbell M."/>
            <person name="Carlson J."/>
            <person name="Chalot M."/>
            <person name="Chapman J."/>
            <person name="Chen G.L."/>
            <person name="Cooper D."/>
            <person name="Coutinho P.M."/>
            <person name="Couturier J."/>
            <person name="Covert S."/>
            <person name="Cronk Q."/>
            <person name="Cunningham R."/>
            <person name="Davis J."/>
            <person name="Degroeve S."/>
            <person name="Dejardin A."/>
            <person name="Depamphilis C."/>
            <person name="Detter J."/>
            <person name="Dirks B."/>
            <person name="Dubchak I."/>
            <person name="Duplessis S."/>
            <person name="Ehlting J."/>
            <person name="Ellis B."/>
            <person name="Gendler K."/>
            <person name="Goodstein D."/>
            <person name="Gribskov M."/>
            <person name="Grimwood J."/>
            <person name="Groover A."/>
            <person name="Gunter L."/>
            <person name="Hamberger B."/>
            <person name="Heinze B."/>
            <person name="Helariutta Y."/>
            <person name="Henrissat B."/>
            <person name="Holligan D."/>
            <person name="Holt R."/>
            <person name="Huang W."/>
            <person name="Islam-Faridi N."/>
            <person name="Jones S."/>
            <person name="Jones-Rhoades M."/>
            <person name="Jorgensen R."/>
            <person name="Joshi C."/>
            <person name="Kangasjarvi J."/>
            <person name="Karlsson J."/>
            <person name="Kelleher C."/>
            <person name="Kirkpatrick R."/>
            <person name="Kirst M."/>
            <person name="Kohler A."/>
            <person name="Kalluri U."/>
            <person name="Larimer F."/>
            <person name="Leebens-Mack J."/>
            <person name="Leple J.C."/>
            <person name="Locascio P."/>
            <person name="Lou Y."/>
            <person name="Lucas S."/>
            <person name="Martin F."/>
            <person name="Montanini B."/>
            <person name="Napoli C."/>
            <person name="Nelson D.R."/>
            <person name="Nelson C."/>
            <person name="Nieminen K."/>
            <person name="Nilsson O."/>
            <person name="Pereda V."/>
            <person name="Peter G."/>
            <person name="Philippe R."/>
            <person name="Pilate G."/>
            <person name="Poliakov A."/>
            <person name="Razumovskaya J."/>
            <person name="Richardson P."/>
            <person name="Rinaldi C."/>
            <person name="Ritland K."/>
            <person name="Rouze P."/>
            <person name="Ryaboy D."/>
            <person name="Schmutz J."/>
            <person name="Schrader J."/>
            <person name="Segerman B."/>
            <person name="Shin H."/>
            <person name="Siddiqui A."/>
            <person name="Sterky F."/>
            <person name="Terry A."/>
            <person name="Tsai C.J."/>
            <person name="Uberbacher E."/>
            <person name="Unneberg P."/>
            <person name="Vahala J."/>
            <person name="Wall K."/>
            <person name="Wessler S."/>
            <person name="Yang G."/>
            <person name="Yin T."/>
            <person name="Douglas C."/>
            <person name="Marra M."/>
            <person name="Sandberg G."/>
            <person name="Van de Peer Y."/>
            <person name="Rokhsar D."/>
        </authorList>
    </citation>
    <scope>NUCLEOTIDE SEQUENCE [LARGE SCALE GENOMIC DNA]</scope>
    <source>
        <strain evidence="2">cv. Nisqually</strain>
    </source>
</reference>
<keyword evidence="2" id="KW-1185">Reference proteome</keyword>
<accession>A0A3N7EN04</accession>
<organism evidence="1 2">
    <name type="scientific">Populus trichocarpa</name>
    <name type="common">Western balsam poplar</name>
    <name type="synonym">Populus balsamifera subsp. trichocarpa</name>
    <dbReference type="NCBI Taxonomy" id="3694"/>
    <lineage>
        <taxon>Eukaryota</taxon>
        <taxon>Viridiplantae</taxon>
        <taxon>Streptophyta</taxon>
        <taxon>Embryophyta</taxon>
        <taxon>Tracheophyta</taxon>
        <taxon>Spermatophyta</taxon>
        <taxon>Magnoliopsida</taxon>
        <taxon>eudicotyledons</taxon>
        <taxon>Gunneridae</taxon>
        <taxon>Pentapetalae</taxon>
        <taxon>rosids</taxon>
        <taxon>fabids</taxon>
        <taxon>Malpighiales</taxon>
        <taxon>Salicaceae</taxon>
        <taxon>Saliceae</taxon>
        <taxon>Populus</taxon>
    </lineage>
</organism>
<sequence length="145" mass="16574">MKERKISILRCKLNMHSTLNHSTSRTFVSWNMVMVLTFLVDQWNMKRISCDPRGAGHRTVTGEEGRCTLDVSPGGKPSCSWHIRITNYPARIRNLSPLSLFLKKNEVSGGKLFKFSADSYPYLKARMLVFIVFLHACQYISKTSS</sequence>
<name>A0A3N7EN04_POPTR</name>
<dbReference type="Proteomes" id="UP000006729">
    <property type="component" value="Chromosome 3"/>
</dbReference>
<dbReference type="InParanoid" id="A0A3N7EN04"/>